<gene>
    <name evidence="4" type="ORF">RM530_04605</name>
</gene>
<dbReference type="SUPFAM" id="SSF53850">
    <property type="entry name" value="Periplasmic binding protein-like II"/>
    <property type="match status" value="1"/>
</dbReference>
<organism evidence="4 5">
    <name type="scientific">Banduia mediterranea</name>
    <dbReference type="NCBI Taxonomy" id="3075609"/>
    <lineage>
        <taxon>Bacteria</taxon>
        <taxon>Pseudomonadati</taxon>
        <taxon>Pseudomonadota</taxon>
        <taxon>Gammaproteobacteria</taxon>
        <taxon>Nevskiales</taxon>
        <taxon>Algiphilaceae</taxon>
        <taxon>Banduia</taxon>
    </lineage>
</organism>
<dbReference type="Pfam" id="PF12849">
    <property type="entry name" value="PBP_like_2"/>
    <property type="match status" value="1"/>
</dbReference>
<evidence type="ECO:0000259" key="3">
    <source>
        <dbReference type="Pfam" id="PF12849"/>
    </source>
</evidence>
<evidence type="ECO:0000313" key="4">
    <source>
        <dbReference type="EMBL" id="MDT0496642.1"/>
    </source>
</evidence>
<comment type="caution">
    <text evidence="4">The sequence shown here is derived from an EMBL/GenBank/DDBJ whole genome shotgun (WGS) entry which is preliminary data.</text>
</comment>
<feature type="signal peptide" evidence="2">
    <location>
        <begin position="1"/>
        <end position="23"/>
    </location>
</feature>
<feature type="domain" description="PBP" evidence="3">
    <location>
        <begin position="20"/>
        <end position="70"/>
    </location>
</feature>
<evidence type="ECO:0000256" key="2">
    <source>
        <dbReference type="SAM" id="SignalP"/>
    </source>
</evidence>
<evidence type="ECO:0000313" key="5">
    <source>
        <dbReference type="Proteomes" id="UP001254608"/>
    </source>
</evidence>
<reference evidence="4 5" key="1">
    <citation type="submission" date="2023-09" db="EMBL/GenBank/DDBJ databases">
        <authorList>
            <person name="Rey-Velasco X."/>
        </authorList>
    </citation>
    <scope>NUCLEOTIDE SEQUENCE [LARGE SCALE GENOMIC DNA]</scope>
    <source>
        <strain evidence="4 5">W345</strain>
    </source>
</reference>
<evidence type="ECO:0000256" key="1">
    <source>
        <dbReference type="SAM" id="MobiDB-lite"/>
    </source>
</evidence>
<accession>A0ABU2WFI9</accession>
<dbReference type="Gene3D" id="3.40.190.10">
    <property type="entry name" value="Periplasmic binding protein-like II"/>
    <property type="match status" value="1"/>
</dbReference>
<dbReference type="Proteomes" id="UP001254608">
    <property type="component" value="Unassembled WGS sequence"/>
</dbReference>
<feature type="region of interest" description="Disordered" evidence="1">
    <location>
        <begin position="49"/>
        <end position="71"/>
    </location>
</feature>
<sequence length="80" mass="8375">MQMPARFVLILCIAAHMVSPAAADKLVLTGSSTVAPLAAELGKRFEQQQPGTRIDVQSGGSSRGVQDARSGLAGAWCRVH</sequence>
<proteinExistence type="predicted"/>
<dbReference type="InterPro" id="IPR024370">
    <property type="entry name" value="PBP_domain"/>
</dbReference>
<keyword evidence="5" id="KW-1185">Reference proteome</keyword>
<name>A0ABU2WFI9_9GAMM</name>
<keyword evidence="2" id="KW-0732">Signal</keyword>
<dbReference type="RefSeq" id="WP_311364030.1">
    <property type="nucleotide sequence ID" value="NZ_JAVRIC010000004.1"/>
</dbReference>
<protein>
    <recommendedName>
        <fullName evidence="3">PBP domain-containing protein</fullName>
    </recommendedName>
</protein>
<feature type="chain" id="PRO_5046200521" description="PBP domain-containing protein" evidence="2">
    <location>
        <begin position="24"/>
        <end position="80"/>
    </location>
</feature>
<dbReference type="EMBL" id="JAVRIC010000004">
    <property type="protein sequence ID" value="MDT0496642.1"/>
    <property type="molecule type" value="Genomic_DNA"/>
</dbReference>